<evidence type="ECO:0000256" key="2">
    <source>
        <dbReference type="ARBA" id="ARBA00008323"/>
    </source>
</evidence>
<feature type="region of interest" description="Disordered" evidence="17">
    <location>
        <begin position="413"/>
        <end position="448"/>
    </location>
</feature>
<dbReference type="PANTHER" id="PTHR11276:SF28">
    <property type="entry name" value="DNA POLYMERASE LAMBDA"/>
    <property type="match status" value="1"/>
</dbReference>
<dbReference type="PRINTS" id="PR00869">
    <property type="entry name" value="DNAPOLX"/>
</dbReference>
<comment type="similarity">
    <text evidence="2">Belongs to the DNA polymerase type-X family.</text>
</comment>
<dbReference type="PRINTS" id="PR00870">
    <property type="entry name" value="DNAPOLXBETA"/>
</dbReference>
<keyword evidence="9" id="KW-0227">DNA damage</keyword>
<name>A0A9P4KHV0_9PLEO</name>
<dbReference type="SMART" id="SM00483">
    <property type="entry name" value="POLXc"/>
    <property type="match status" value="1"/>
</dbReference>
<dbReference type="SUPFAM" id="SSF52113">
    <property type="entry name" value="BRCT domain"/>
    <property type="match status" value="1"/>
</dbReference>
<evidence type="ECO:0000256" key="1">
    <source>
        <dbReference type="ARBA" id="ARBA00004123"/>
    </source>
</evidence>
<evidence type="ECO:0000256" key="12">
    <source>
        <dbReference type="ARBA" id="ARBA00023204"/>
    </source>
</evidence>
<dbReference type="SUPFAM" id="SSF81301">
    <property type="entry name" value="Nucleotidyltransferase"/>
    <property type="match status" value="1"/>
</dbReference>
<evidence type="ECO:0000256" key="7">
    <source>
        <dbReference type="ARBA" id="ARBA00022705"/>
    </source>
</evidence>
<evidence type="ECO:0000313" key="19">
    <source>
        <dbReference type="EMBL" id="KAF2266755.1"/>
    </source>
</evidence>
<evidence type="ECO:0000256" key="5">
    <source>
        <dbReference type="ARBA" id="ARBA00022679"/>
    </source>
</evidence>
<keyword evidence="14" id="KW-0539">Nucleus</keyword>
<evidence type="ECO:0000256" key="8">
    <source>
        <dbReference type="ARBA" id="ARBA00022723"/>
    </source>
</evidence>
<evidence type="ECO:0000256" key="4">
    <source>
        <dbReference type="ARBA" id="ARBA00022634"/>
    </source>
</evidence>
<protein>
    <recommendedName>
        <fullName evidence="3">DNA-directed DNA polymerase</fullName>
        <ecNumber evidence="3">2.7.7.7</ecNumber>
    </recommendedName>
</protein>
<dbReference type="GO" id="GO:0003887">
    <property type="term" value="F:DNA-directed DNA polymerase activity"/>
    <property type="evidence" value="ECO:0007669"/>
    <property type="project" value="UniProtKB-KW"/>
</dbReference>
<comment type="catalytic activity">
    <reaction evidence="15">
        <text>DNA(n) + a 2'-deoxyribonucleoside 5'-triphosphate = DNA(n+1) + diphosphate</text>
        <dbReference type="Rhea" id="RHEA:22508"/>
        <dbReference type="Rhea" id="RHEA-COMP:17339"/>
        <dbReference type="Rhea" id="RHEA-COMP:17340"/>
        <dbReference type="ChEBI" id="CHEBI:33019"/>
        <dbReference type="ChEBI" id="CHEBI:61560"/>
        <dbReference type="ChEBI" id="CHEBI:173112"/>
        <dbReference type="EC" id="2.7.7.7"/>
    </reaction>
</comment>
<keyword evidence="13" id="KW-0456">Lyase</keyword>
<dbReference type="Pfam" id="PF14716">
    <property type="entry name" value="HHH_8"/>
    <property type="match status" value="1"/>
</dbReference>
<evidence type="ECO:0000256" key="11">
    <source>
        <dbReference type="ARBA" id="ARBA00023125"/>
    </source>
</evidence>
<dbReference type="AlphaFoldDB" id="A0A9P4KHV0"/>
<keyword evidence="10" id="KW-0239">DNA-directed DNA polymerase</keyword>
<evidence type="ECO:0000256" key="9">
    <source>
        <dbReference type="ARBA" id="ARBA00022763"/>
    </source>
</evidence>
<dbReference type="InterPro" id="IPR037160">
    <property type="entry name" value="DNA_Pol_thumb_sf"/>
</dbReference>
<keyword evidence="8" id="KW-0479">Metal-binding</keyword>
<evidence type="ECO:0000256" key="3">
    <source>
        <dbReference type="ARBA" id="ARBA00012417"/>
    </source>
</evidence>
<organism evidence="19 20">
    <name type="scientific">Lojkania enalia</name>
    <dbReference type="NCBI Taxonomy" id="147567"/>
    <lineage>
        <taxon>Eukaryota</taxon>
        <taxon>Fungi</taxon>
        <taxon>Dikarya</taxon>
        <taxon>Ascomycota</taxon>
        <taxon>Pezizomycotina</taxon>
        <taxon>Dothideomycetes</taxon>
        <taxon>Pleosporomycetidae</taxon>
        <taxon>Pleosporales</taxon>
        <taxon>Pleosporales incertae sedis</taxon>
        <taxon>Lojkania</taxon>
    </lineage>
</organism>
<dbReference type="InterPro" id="IPR019843">
    <property type="entry name" value="DNA_pol-X_BS"/>
</dbReference>
<evidence type="ECO:0000256" key="6">
    <source>
        <dbReference type="ARBA" id="ARBA00022695"/>
    </source>
</evidence>
<dbReference type="SUPFAM" id="SSF81585">
    <property type="entry name" value="PsbU/PolX domain-like"/>
    <property type="match status" value="1"/>
</dbReference>
<comment type="subcellular location">
    <subcellularLocation>
        <location evidence="1">Nucleus</location>
    </subcellularLocation>
</comment>
<feature type="region of interest" description="Disordered" evidence="17">
    <location>
        <begin position="43"/>
        <end position="157"/>
    </location>
</feature>
<dbReference type="SUPFAM" id="SSF47802">
    <property type="entry name" value="DNA polymerase beta, N-terminal domain-like"/>
    <property type="match status" value="1"/>
</dbReference>
<dbReference type="PANTHER" id="PTHR11276">
    <property type="entry name" value="DNA POLYMERASE TYPE-X FAMILY MEMBER"/>
    <property type="match status" value="1"/>
</dbReference>
<dbReference type="OrthoDB" id="205514at2759"/>
<dbReference type="Proteomes" id="UP000800093">
    <property type="component" value="Unassembled WGS sequence"/>
</dbReference>
<feature type="compositionally biased region" description="Polar residues" evidence="17">
    <location>
        <begin position="90"/>
        <end position="120"/>
    </location>
</feature>
<feature type="active site" description="Nucleophile; Schiff-base intermediate with DNA; for 5'-dRP lyase activity" evidence="16">
    <location>
        <position position="531"/>
    </location>
</feature>
<dbReference type="InterPro" id="IPR022312">
    <property type="entry name" value="DNA_pol_X"/>
</dbReference>
<dbReference type="GO" id="GO:0046872">
    <property type="term" value="F:metal ion binding"/>
    <property type="evidence" value="ECO:0007669"/>
    <property type="project" value="UniProtKB-KW"/>
</dbReference>
<comment type="caution">
    <text evidence="19">The sequence shown here is derived from an EMBL/GenBank/DDBJ whole genome shotgun (WGS) entry which is preliminary data.</text>
</comment>
<accession>A0A9P4KHV0</accession>
<dbReference type="InterPro" id="IPR002054">
    <property type="entry name" value="DNA-dir_DNA_pol_X"/>
</dbReference>
<feature type="domain" description="DNA-directed DNA polymerase X" evidence="18">
    <location>
        <begin position="470"/>
        <end position="797"/>
    </location>
</feature>
<dbReference type="InterPro" id="IPR029398">
    <property type="entry name" value="PolB_thumb"/>
</dbReference>
<dbReference type="FunFam" id="1.10.150.110:FF:000005">
    <property type="entry name" value="DNA polymerase POL4"/>
    <property type="match status" value="1"/>
</dbReference>
<evidence type="ECO:0000256" key="15">
    <source>
        <dbReference type="ARBA" id="ARBA00049244"/>
    </source>
</evidence>
<dbReference type="GO" id="GO:0005634">
    <property type="term" value="C:nucleus"/>
    <property type="evidence" value="ECO:0007669"/>
    <property type="project" value="UniProtKB-SubCell"/>
</dbReference>
<evidence type="ECO:0000256" key="10">
    <source>
        <dbReference type="ARBA" id="ARBA00022932"/>
    </source>
</evidence>
<dbReference type="Gene3D" id="3.40.50.10190">
    <property type="entry name" value="BRCT domain"/>
    <property type="match status" value="1"/>
</dbReference>
<dbReference type="CDD" id="cd00141">
    <property type="entry name" value="NT_POLXc"/>
    <property type="match status" value="1"/>
</dbReference>
<dbReference type="EMBL" id="ML986595">
    <property type="protein sequence ID" value="KAF2266755.1"/>
    <property type="molecule type" value="Genomic_DNA"/>
</dbReference>
<dbReference type="Pfam" id="PF14792">
    <property type="entry name" value="DNA_pol_B_palm"/>
    <property type="match status" value="1"/>
</dbReference>
<keyword evidence="7" id="KW-0235">DNA replication</keyword>
<dbReference type="GO" id="GO:0006260">
    <property type="term" value="P:DNA replication"/>
    <property type="evidence" value="ECO:0007669"/>
    <property type="project" value="UniProtKB-KW"/>
</dbReference>
<evidence type="ECO:0000313" key="20">
    <source>
        <dbReference type="Proteomes" id="UP000800093"/>
    </source>
</evidence>
<evidence type="ECO:0000256" key="17">
    <source>
        <dbReference type="SAM" id="MobiDB-lite"/>
    </source>
</evidence>
<feature type="compositionally biased region" description="Polar residues" evidence="17">
    <location>
        <begin position="437"/>
        <end position="447"/>
    </location>
</feature>
<dbReference type="InterPro" id="IPR010996">
    <property type="entry name" value="HHH_MUS81"/>
</dbReference>
<feature type="compositionally biased region" description="Polar residues" evidence="17">
    <location>
        <begin position="322"/>
        <end position="334"/>
    </location>
</feature>
<proteinExistence type="inferred from homology"/>
<keyword evidence="20" id="KW-1185">Reference proteome</keyword>
<evidence type="ECO:0000256" key="16">
    <source>
        <dbReference type="PIRSR" id="PIRSR622312-50"/>
    </source>
</evidence>
<dbReference type="Pfam" id="PF10391">
    <property type="entry name" value="DNA_pol_lambd_f"/>
    <property type="match status" value="1"/>
</dbReference>
<dbReference type="Gene3D" id="3.30.210.10">
    <property type="entry name" value="DNA polymerase, thumb domain"/>
    <property type="match status" value="1"/>
</dbReference>
<keyword evidence="12" id="KW-0234">DNA repair</keyword>
<dbReference type="GO" id="GO:0006303">
    <property type="term" value="P:double-strand break repair via nonhomologous end joining"/>
    <property type="evidence" value="ECO:0007669"/>
    <property type="project" value="TreeGrafter"/>
</dbReference>
<dbReference type="InterPro" id="IPR027421">
    <property type="entry name" value="DNA_pol_lamdba_lyase_dom_sf"/>
</dbReference>
<dbReference type="InterPro" id="IPR028207">
    <property type="entry name" value="DNA_pol_B_palm_palm"/>
</dbReference>
<reference evidence="20" key="1">
    <citation type="journal article" date="2020" name="Stud. Mycol.">
        <title>101 Dothideomycetes genomes: A test case for predicting lifestyles and emergence of pathogens.</title>
        <authorList>
            <person name="Haridas S."/>
            <person name="Albert R."/>
            <person name="Binder M."/>
            <person name="Bloem J."/>
            <person name="LaButti K."/>
            <person name="Salamov A."/>
            <person name="Andreopoulos B."/>
            <person name="Baker S."/>
            <person name="Barry K."/>
            <person name="Bills G."/>
            <person name="Bluhm B."/>
            <person name="Cannon C."/>
            <person name="Castanera R."/>
            <person name="Culley D."/>
            <person name="Daum C."/>
            <person name="Ezra D."/>
            <person name="Gonzalez J."/>
            <person name="Henrissat B."/>
            <person name="Kuo A."/>
            <person name="Liang C."/>
            <person name="Lipzen A."/>
            <person name="Lutzoni F."/>
            <person name="Magnuson J."/>
            <person name="Mondo S."/>
            <person name="Nolan M."/>
            <person name="Ohm R."/>
            <person name="Pangilinan J."/>
            <person name="Park H.-J."/>
            <person name="Ramirez L."/>
            <person name="Alfaro M."/>
            <person name="Sun H."/>
            <person name="Tritt A."/>
            <person name="Yoshinaga Y."/>
            <person name="Zwiers L.-H."/>
            <person name="Turgeon B."/>
            <person name="Goodwin S."/>
            <person name="Spatafora J."/>
            <person name="Crous P."/>
            <person name="Grigoriev I."/>
        </authorList>
    </citation>
    <scope>NUCLEOTIDE SEQUENCE [LARGE SCALE GENOMIC DNA]</scope>
    <source>
        <strain evidence="20">CBS 304.66</strain>
    </source>
</reference>
<dbReference type="InterPro" id="IPR036420">
    <property type="entry name" value="BRCT_dom_sf"/>
</dbReference>
<dbReference type="PROSITE" id="PS00522">
    <property type="entry name" value="DNA_POLYMERASE_X"/>
    <property type="match status" value="1"/>
</dbReference>
<dbReference type="Gene3D" id="1.10.150.110">
    <property type="entry name" value="DNA polymerase beta, N-terminal domain-like"/>
    <property type="match status" value="1"/>
</dbReference>
<keyword evidence="5" id="KW-0808">Transferase</keyword>
<dbReference type="Gene3D" id="1.10.150.20">
    <property type="entry name" value="5' to 3' exonuclease, C-terminal subdomain"/>
    <property type="match status" value="1"/>
</dbReference>
<dbReference type="Gene3D" id="3.30.460.10">
    <property type="entry name" value="Beta Polymerase, domain 2"/>
    <property type="match status" value="1"/>
</dbReference>
<evidence type="ECO:0000259" key="18">
    <source>
        <dbReference type="SMART" id="SM00483"/>
    </source>
</evidence>
<dbReference type="InterPro" id="IPR002008">
    <property type="entry name" value="DNA_pol_X_beta-like"/>
</dbReference>
<dbReference type="GO" id="GO:0016829">
    <property type="term" value="F:lyase activity"/>
    <property type="evidence" value="ECO:0007669"/>
    <property type="project" value="UniProtKB-KW"/>
</dbReference>
<feature type="region of interest" description="Disordered" evidence="17">
    <location>
        <begin position="317"/>
        <end position="343"/>
    </location>
</feature>
<keyword evidence="11" id="KW-0238">DNA-binding</keyword>
<keyword evidence="4" id="KW-0237">DNA synthesis</keyword>
<dbReference type="EC" id="2.7.7.7" evidence="3"/>
<dbReference type="FunFam" id="1.10.150.20:FF:000010">
    <property type="entry name" value="DNA polymerase lambda"/>
    <property type="match status" value="1"/>
</dbReference>
<sequence length="800" mass="89966">MSDEELEAKAAYFKEQDLIEISDDETDFPDDGYLNIERALADIKAMPPPRHTRQRKGSAKGTVPPRLTRQTRSFNGSTAKQRIAGFEAQSAKQQANLRPNYQRVSRSAITPENDVASTFRSARPTRKGSASSPVTPRSRKKLKHSTSPDTASEARTEREVPFYMRMGIMPRELKNGKDVKQADIKVEPEHKQLLRGKIVYFYPNNDLSLARRRRIHKIIQLGAAWVTQWKDDVTHVMVDDGDYTFSQLLKHLDKADLPRNVVLVKFDPYVPQCIQFNTLLDPSLGRFSLKDAPKPGPLTKAPELPYSPTSLVSLQMKPSRRQLATKSSQKTNAEPSKEGFAPLLVATKNTSSPLEVVEDSFVMPSPDAAEEPAGRHSPYNDDFLQAVKETRAISHLPLDEEDSGTLDNLTVNTIAQDSDCETDDEYPKPSPKRRNKISSNSLVSKSATPKRLNKSVFKCIDPGTKSSSLNPNTRTIQILGEMCKYHNQMGDQWRTFAYRRGIATLRKQTHKITTAAQAGLLPFIGTRLAEKIEEIALTDHLRQLDTTRNDPTAKTLRRFLGIYGVGLTQANKWVQAGHRTLEDLLEKEKLTEGQKVGIAHYADFAARIPRAEVEAHGTFVRDVLKRIDGAYQVTIMGSYRRGARDSGDIDLIISKPGTSLSTMRKVVFHKLVAQLFAQGFLKVTLATSHRSNDGSKWLGASRLPGSMIWRRLDLLLAPEEEMGAALIYFTGDEVFNRSMRLLANKKGMRLNQSGLYKDVMRRKGRETLNKGMLLESRDEKRIFEILGVPWREPSERVCSV</sequence>
<feature type="compositionally biased region" description="Polar residues" evidence="17">
    <location>
        <begin position="68"/>
        <end position="80"/>
    </location>
</feature>
<keyword evidence="6" id="KW-0548">Nucleotidyltransferase</keyword>
<evidence type="ECO:0000256" key="14">
    <source>
        <dbReference type="ARBA" id="ARBA00023242"/>
    </source>
</evidence>
<dbReference type="InterPro" id="IPR043519">
    <property type="entry name" value="NT_sf"/>
</dbReference>
<dbReference type="GO" id="GO:0003677">
    <property type="term" value="F:DNA binding"/>
    <property type="evidence" value="ECO:0007669"/>
    <property type="project" value="UniProtKB-KW"/>
</dbReference>
<dbReference type="FunFam" id="3.30.210.10:FF:000001">
    <property type="entry name" value="DNA polymerase lambda"/>
    <property type="match status" value="1"/>
</dbReference>
<evidence type="ECO:0000256" key="13">
    <source>
        <dbReference type="ARBA" id="ARBA00023239"/>
    </source>
</evidence>
<dbReference type="InterPro" id="IPR018944">
    <property type="entry name" value="DNA_pol_lambd_fingers_domain"/>
</dbReference>
<gene>
    <name evidence="19" type="ORF">CC78DRAFT_512868</name>
</gene>
<dbReference type="Pfam" id="PF14791">
    <property type="entry name" value="DNA_pol_B_thumb"/>
    <property type="match status" value="1"/>
</dbReference>